<dbReference type="PROSITE" id="PS00194">
    <property type="entry name" value="THIOREDOXIN_1"/>
    <property type="match status" value="1"/>
</dbReference>
<dbReference type="Pfam" id="PF00085">
    <property type="entry name" value="Thioredoxin"/>
    <property type="match status" value="1"/>
</dbReference>
<keyword evidence="5" id="KW-0676">Redox-active center</keyword>
<feature type="domain" description="Thioredoxin" evidence="6">
    <location>
        <begin position="30"/>
        <end position="135"/>
    </location>
</feature>
<keyword evidence="3" id="KW-0249">Electron transport</keyword>
<evidence type="ECO:0000256" key="2">
    <source>
        <dbReference type="ARBA" id="ARBA00022448"/>
    </source>
</evidence>
<dbReference type="GO" id="GO:0005739">
    <property type="term" value="C:mitochondrion"/>
    <property type="evidence" value="ECO:0007669"/>
    <property type="project" value="TreeGrafter"/>
</dbReference>
<dbReference type="InterPro" id="IPR017937">
    <property type="entry name" value="Thioredoxin_CS"/>
</dbReference>
<dbReference type="OMA" id="VLVIMQN"/>
<evidence type="ECO:0000313" key="7">
    <source>
        <dbReference type="EMBL" id="CDW28195.1"/>
    </source>
</evidence>
<dbReference type="AlphaFoldDB" id="A0A0K2TQV2"/>
<dbReference type="GO" id="GO:0045454">
    <property type="term" value="P:cell redox homeostasis"/>
    <property type="evidence" value="ECO:0007669"/>
    <property type="project" value="TreeGrafter"/>
</dbReference>
<dbReference type="PROSITE" id="PS51352">
    <property type="entry name" value="THIOREDOXIN_2"/>
    <property type="match status" value="1"/>
</dbReference>
<keyword evidence="4" id="KW-1015">Disulfide bond</keyword>
<dbReference type="SUPFAM" id="SSF52833">
    <property type="entry name" value="Thioredoxin-like"/>
    <property type="match status" value="1"/>
</dbReference>
<proteinExistence type="inferred from homology"/>
<dbReference type="EMBL" id="HACA01010834">
    <property type="protein sequence ID" value="CDW28195.1"/>
    <property type="molecule type" value="Transcribed_RNA"/>
</dbReference>
<evidence type="ECO:0000256" key="5">
    <source>
        <dbReference type="ARBA" id="ARBA00023284"/>
    </source>
</evidence>
<evidence type="ECO:0000256" key="3">
    <source>
        <dbReference type="ARBA" id="ARBA00022982"/>
    </source>
</evidence>
<organism evidence="7">
    <name type="scientific">Lepeophtheirus salmonis</name>
    <name type="common">Salmon louse</name>
    <name type="synonym">Caligus salmonis</name>
    <dbReference type="NCBI Taxonomy" id="72036"/>
    <lineage>
        <taxon>Eukaryota</taxon>
        <taxon>Metazoa</taxon>
        <taxon>Ecdysozoa</taxon>
        <taxon>Arthropoda</taxon>
        <taxon>Crustacea</taxon>
        <taxon>Multicrustacea</taxon>
        <taxon>Hexanauplia</taxon>
        <taxon>Copepoda</taxon>
        <taxon>Siphonostomatoida</taxon>
        <taxon>Caligidae</taxon>
        <taxon>Lepeophtheirus</taxon>
    </lineage>
</organism>
<dbReference type="FunFam" id="3.40.30.10:FF:000001">
    <property type="entry name" value="Thioredoxin"/>
    <property type="match status" value="1"/>
</dbReference>
<comment type="similarity">
    <text evidence="1">Belongs to the thioredoxin family.</text>
</comment>
<name>A0A0K2TQV2_LEPSM</name>
<evidence type="ECO:0000256" key="1">
    <source>
        <dbReference type="ARBA" id="ARBA00008987"/>
    </source>
</evidence>
<evidence type="ECO:0000259" key="6">
    <source>
        <dbReference type="PROSITE" id="PS51352"/>
    </source>
</evidence>
<dbReference type="Gene3D" id="3.40.30.10">
    <property type="entry name" value="Glutaredoxin"/>
    <property type="match status" value="1"/>
</dbReference>
<dbReference type="OrthoDB" id="2121326at2759"/>
<protein>
    <submittedName>
        <fullName evidence="7">Thioredoxin 2 [Homo sapiens]</fullName>
    </submittedName>
</protein>
<reference evidence="7" key="1">
    <citation type="submission" date="2014-05" db="EMBL/GenBank/DDBJ databases">
        <authorList>
            <person name="Chronopoulou M."/>
        </authorList>
    </citation>
    <scope>NUCLEOTIDE SEQUENCE</scope>
    <source>
        <tissue evidence="7">Whole organism</tissue>
    </source>
</reference>
<dbReference type="PANTHER" id="PTHR43601:SF3">
    <property type="entry name" value="THIOREDOXIN, MITOCHONDRIAL"/>
    <property type="match status" value="1"/>
</dbReference>
<keyword evidence="2" id="KW-0813">Transport</keyword>
<accession>A0A0K2TQV2</accession>
<gene>
    <name evidence="7" type="primary">TXN2</name>
</gene>
<sequence>MLSSRVIRSSFSLLNNPSRGLFTSRVSKETFRIQSEEDFKERVLESEVPVIVDFSAQWCGPCKILGPRLDAAIAVTKGKVNLAIVDIDELSDIAMEHSVSAVPTVLALKDGKIVDKFIGLIEEDKLFSFIENLHE</sequence>
<dbReference type="InterPro" id="IPR013766">
    <property type="entry name" value="Thioredoxin_domain"/>
</dbReference>
<evidence type="ECO:0000256" key="4">
    <source>
        <dbReference type="ARBA" id="ARBA00023157"/>
    </source>
</evidence>
<dbReference type="InterPro" id="IPR036249">
    <property type="entry name" value="Thioredoxin-like_sf"/>
</dbReference>
<dbReference type="PRINTS" id="PR00421">
    <property type="entry name" value="THIOREDOXIN"/>
</dbReference>
<dbReference type="CDD" id="cd02947">
    <property type="entry name" value="TRX_family"/>
    <property type="match status" value="1"/>
</dbReference>
<dbReference type="PANTHER" id="PTHR43601">
    <property type="entry name" value="THIOREDOXIN, MITOCHONDRIAL"/>
    <property type="match status" value="1"/>
</dbReference>